<protein>
    <submittedName>
        <fullName evidence="1">Uncharacterized protein</fullName>
    </submittedName>
</protein>
<evidence type="ECO:0000313" key="1">
    <source>
        <dbReference type="EMBL" id="MBR8538077.1"/>
    </source>
</evidence>
<organism evidence="1 2">
    <name type="scientific">Carboxylicivirga sediminis</name>
    <dbReference type="NCBI Taxonomy" id="2006564"/>
    <lineage>
        <taxon>Bacteria</taxon>
        <taxon>Pseudomonadati</taxon>
        <taxon>Bacteroidota</taxon>
        <taxon>Bacteroidia</taxon>
        <taxon>Marinilabiliales</taxon>
        <taxon>Marinilabiliaceae</taxon>
        <taxon>Carboxylicivirga</taxon>
    </lineage>
</organism>
<dbReference type="RefSeq" id="WP_212193101.1">
    <property type="nucleotide sequence ID" value="NZ_JAGTAR010000048.1"/>
</dbReference>
<reference evidence="1" key="2">
    <citation type="submission" date="2021-04" db="EMBL/GenBank/DDBJ databases">
        <authorList>
            <person name="Zhang T."/>
            <person name="Zhang Y."/>
            <person name="Lu D."/>
            <person name="Zuo D."/>
            <person name="Du Z."/>
        </authorList>
    </citation>
    <scope>NUCLEOTIDE SEQUENCE</scope>
    <source>
        <strain evidence="1">JR1</strain>
    </source>
</reference>
<name>A0A941J2A7_9BACT</name>
<dbReference type="AlphaFoldDB" id="A0A941J2A7"/>
<reference evidence="1" key="1">
    <citation type="journal article" date="2018" name="Int. J. Syst. Evol. Microbiol.">
        <title>Carboxylicivirga sediminis sp. nov., isolated from coastal sediment.</title>
        <authorList>
            <person name="Wang F.Q."/>
            <person name="Ren L.H."/>
            <person name="Zou R.J."/>
            <person name="Sun Y.Z."/>
            <person name="Liu X.J."/>
            <person name="Jiang F."/>
            <person name="Liu L.J."/>
        </authorList>
    </citation>
    <scope>NUCLEOTIDE SEQUENCE</scope>
    <source>
        <strain evidence="1">JR1</strain>
    </source>
</reference>
<dbReference type="EMBL" id="JAGTAR010000048">
    <property type="protein sequence ID" value="MBR8538077.1"/>
    <property type="molecule type" value="Genomic_DNA"/>
</dbReference>
<keyword evidence="2" id="KW-1185">Reference proteome</keyword>
<accession>A0A941J2A7</accession>
<gene>
    <name evidence="1" type="ORF">KDU71_21080</name>
</gene>
<sequence>MASVRELKKDINFLASELITEAYVKQLVKEDVNNDKIAEVMVKAIEFRNDLVAKANHPDAKNNPKKVKAYYQNLRKSMMEQFLSISEETNAL</sequence>
<dbReference type="Proteomes" id="UP000679220">
    <property type="component" value="Unassembled WGS sequence"/>
</dbReference>
<proteinExistence type="predicted"/>
<evidence type="ECO:0000313" key="2">
    <source>
        <dbReference type="Proteomes" id="UP000679220"/>
    </source>
</evidence>
<comment type="caution">
    <text evidence="1">The sequence shown here is derived from an EMBL/GenBank/DDBJ whole genome shotgun (WGS) entry which is preliminary data.</text>
</comment>